<organism evidence="2 3">
    <name type="scientific">Sodaliphilus pleomorphus</name>
    <dbReference type="NCBI Taxonomy" id="2606626"/>
    <lineage>
        <taxon>Bacteria</taxon>
        <taxon>Pseudomonadati</taxon>
        <taxon>Bacteroidota</taxon>
        <taxon>Bacteroidia</taxon>
        <taxon>Bacteroidales</taxon>
        <taxon>Muribaculaceae</taxon>
        <taxon>Sodaliphilus</taxon>
    </lineage>
</organism>
<evidence type="ECO:0000313" key="2">
    <source>
        <dbReference type="EMBL" id="MSS18653.1"/>
    </source>
</evidence>
<dbReference type="AlphaFoldDB" id="A0A6L5XGP4"/>
<keyword evidence="3" id="KW-1185">Reference proteome</keyword>
<evidence type="ECO:0000313" key="3">
    <source>
        <dbReference type="Proteomes" id="UP000483362"/>
    </source>
</evidence>
<keyword evidence="1" id="KW-0732">Signal</keyword>
<dbReference type="RefSeq" id="WP_154328069.1">
    <property type="nucleotide sequence ID" value="NZ_CP045696.1"/>
</dbReference>
<dbReference type="Proteomes" id="UP000483362">
    <property type="component" value="Unassembled WGS sequence"/>
</dbReference>
<reference evidence="2 3" key="1">
    <citation type="submission" date="2019-08" db="EMBL/GenBank/DDBJ databases">
        <title>In-depth cultivation of the pig gut microbiome towards novel bacterial diversity and tailored functional studies.</title>
        <authorList>
            <person name="Wylensek D."/>
            <person name="Hitch T.C.A."/>
            <person name="Clavel T."/>
        </authorList>
    </citation>
    <scope>NUCLEOTIDE SEQUENCE [LARGE SCALE GENOMIC DNA]</scope>
    <source>
        <strain evidence="2 3">Oil-RF-744-WCA-WT-10</strain>
    </source>
</reference>
<accession>A0A6L5XGP4</accession>
<name>A0A6L5XGP4_9BACT</name>
<dbReference type="EMBL" id="VULT01000028">
    <property type="protein sequence ID" value="MSS18653.1"/>
    <property type="molecule type" value="Genomic_DNA"/>
</dbReference>
<gene>
    <name evidence="2" type="primary">porQ</name>
    <name evidence="2" type="ORF">FYJ29_12940</name>
</gene>
<feature type="signal peptide" evidence="1">
    <location>
        <begin position="1"/>
        <end position="23"/>
    </location>
</feature>
<feature type="chain" id="PRO_5027031119" evidence="1">
    <location>
        <begin position="24"/>
        <end position="342"/>
    </location>
</feature>
<proteinExistence type="predicted"/>
<evidence type="ECO:0000256" key="1">
    <source>
        <dbReference type="SAM" id="SignalP"/>
    </source>
</evidence>
<comment type="caution">
    <text evidence="2">The sequence shown here is derived from an EMBL/GenBank/DDBJ whole genome shotgun (WGS) entry which is preliminary data.</text>
</comment>
<dbReference type="NCBIfam" id="NF033711">
    <property type="entry name" value="T9SS_PorQ"/>
    <property type="match status" value="1"/>
</dbReference>
<protein>
    <submittedName>
        <fullName evidence="2">Type IX secretion system protein PorQ</fullName>
    </submittedName>
</protein>
<dbReference type="NCBIfam" id="NF033709">
    <property type="entry name" value="PorV_fam"/>
    <property type="match status" value="1"/>
</dbReference>
<sequence>MRIYSRRTVALVIALAALVAARADSGTTAYDFLKVTPSSHVYGLGGHNITIIDDDINLVEQNPALLGPEFDHQVGLNYMKYIGSTNFMGARYGQGIDEHSAFAAGIQYYGYGNLDGYDETGTPTGTFSASDISFSLTYSHDIAANLRGGITLKYLYSKYDEYTAGAIAADLGINYYNPDNDLSLSAVVSNLGGQVKKFNDKKDNLPWDVQLGYSQLLGSSPFRLSITAWNLRKWHLPYYEPADKNNASSDLVKKDKFGSNLLRHLVFGLEFLPQDNMYIGLGYNYKVRTDMSTYNRNFLSGLSIGAGLKVKSFGFGVALAQPHTGATTFMFNLTTSIGELLK</sequence>